<dbReference type="HAMAP" id="MF_00205">
    <property type="entry name" value="UvrA"/>
    <property type="match status" value="1"/>
</dbReference>
<dbReference type="EMBL" id="APJX01000014">
    <property type="protein sequence ID" value="EMS77566.1"/>
    <property type="molecule type" value="Genomic_DNA"/>
</dbReference>
<comment type="function">
    <text evidence="17">The UvrABC repair system catalyzes the recognition and processing of DNA lesions. UvrA is an ATPase and a DNA-binding protein. A damage recognition complex composed of 2 UvrA and 2 UvrB subunits scans DNA for abnormalities. When the presence of a lesion has been verified by UvrB, the UvrA molecules dissociate.</text>
</comment>
<evidence type="ECO:0000313" key="19">
    <source>
        <dbReference type="EMBL" id="EMS77566.1"/>
    </source>
</evidence>
<dbReference type="SMART" id="SM00382">
    <property type="entry name" value="AAA"/>
    <property type="match status" value="1"/>
</dbReference>
<keyword evidence="12 17" id="KW-0238">DNA-binding</keyword>
<comment type="caution">
    <text evidence="17">Lacks conserved residue(s) required for the propagation of feature annotation.</text>
</comment>
<keyword evidence="7 17" id="KW-0228">DNA excision</keyword>
<evidence type="ECO:0000259" key="18">
    <source>
        <dbReference type="PROSITE" id="PS50893"/>
    </source>
</evidence>
<gene>
    <name evidence="17 19" type="primary">uvrA</name>
    <name evidence="19" type="ORF">Dpo_14c00500</name>
</gene>
<dbReference type="GO" id="GO:0005737">
    <property type="term" value="C:cytoplasm"/>
    <property type="evidence" value="ECO:0007669"/>
    <property type="project" value="UniProtKB-SubCell"/>
</dbReference>
<evidence type="ECO:0000256" key="7">
    <source>
        <dbReference type="ARBA" id="ARBA00022769"/>
    </source>
</evidence>
<dbReference type="GO" id="GO:0009381">
    <property type="term" value="F:excinuclease ABC activity"/>
    <property type="evidence" value="ECO:0007669"/>
    <property type="project" value="UniProtKB-UniRule"/>
</dbReference>
<comment type="subunit">
    <text evidence="17">Forms a heterotetramer with UvrB during the search for lesions.</text>
</comment>
<evidence type="ECO:0000256" key="5">
    <source>
        <dbReference type="ARBA" id="ARBA00022741"/>
    </source>
</evidence>
<dbReference type="GO" id="GO:0016887">
    <property type="term" value="F:ATP hydrolysis activity"/>
    <property type="evidence" value="ECO:0007669"/>
    <property type="project" value="InterPro"/>
</dbReference>
<evidence type="ECO:0000256" key="14">
    <source>
        <dbReference type="ARBA" id="ARBA00038000"/>
    </source>
</evidence>
<dbReference type="CDD" id="cd03270">
    <property type="entry name" value="ABC_UvrA_I"/>
    <property type="match status" value="1"/>
</dbReference>
<evidence type="ECO:0000256" key="1">
    <source>
        <dbReference type="ARBA" id="ARBA00004496"/>
    </source>
</evidence>
<dbReference type="Gene3D" id="1.10.8.280">
    <property type="entry name" value="ABC transporter ATPase domain-like"/>
    <property type="match status" value="1"/>
</dbReference>
<keyword evidence="20" id="KW-1185">Reference proteome</keyword>
<dbReference type="PATRIC" id="fig|1286635.3.peg.4491"/>
<dbReference type="RefSeq" id="WP_006968463.1">
    <property type="nucleotide sequence ID" value="NZ_APJX01000014.1"/>
</dbReference>
<accession>S0G1H6</accession>
<feature type="domain" description="ABC transporter" evidence="18">
    <location>
        <begin position="625"/>
        <end position="963"/>
    </location>
</feature>
<evidence type="ECO:0000256" key="8">
    <source>
        <dbReference type="ARBA" id="ARBA00022771"/>
    </source>
</evidence>
<dbReference type="FunFam" id="1.20.1580.10:FF:000002">
    <property type="entry name" value="UvrABC system protein A"/>
    <property type="match status" value="1"/>
</dbReference>
<keyword evidence="10 17" id="KW-0067">ATP-binding</keyword>
<comment type="similarity">
    <text evidence="14 17">Belongs to the ABC transporter superfamily. UvrA family.</text>
</comment>
<evidence type="ECO:0000256" key="3">
    <source>
        <dbReference type="ARBA" id="ARBA00022723"/>
    </source>
</evidence>
<proteinExistence type="inferred from homology"/>
<dbReference type="AlphaFoldDB" id="S0G1H6"/>
<evidence type="ECO:0000256" key="6">
    <source>
        <dbReference type="ARBA" id="ARBA00022763"/>
    </source>
</evidence>
<feature type="binding site" evidence="17">
    <location>
        <begin position="52"/>
        <end position="59"/>
    </location>
    <ligand>
        <name>ATP</name>
        <dbReference type="ChEBI" id="CHEBI:30616"/>
    </ligand>
</feature>
<protein>
    <recommendedName>
        <fullName evidence="15 17">UvrABC system protein A</fullName>
        <shortName evidence="17">UvrA protein</shortName>
    </recommendedName>
    <alternativeName>
        <fullName evidence="16 17">Excinuclease ABC subunit A</fullName>
    </alternativeName>
</protein>
<dbReference type="Pfam" id="PF17760">
    <property type="entry name" value="UvrA_inter"/>
    <property type="match status" value="1"/>
</dbReference>
<name>S0G1H6_9BACT</name>
<keyword evidence="3 17" id="KW-0479">Metal-binding</keyword>
<keyword evidence="8 17" id="KW-0863">Zinc-finger</keyword>
<dbReference type="PANTHER" id="PTHR43152">
    <property type="entry name" value="UVRABC SYSTEM PROTEIN A"/>
    <property type="match status" value="1"/>
</dbReference>
<dbReference type="GO" id="GO:0006289">
    <property type="term" value="P:nucleotide-excision repair"/>
    <property type="evidence" value="ECO:0007669"/>
    <property type="project" value="UniProtKB-UniRule"/>
</dbReference>
<comment type="caution">
    <text evidence="19">The sequence shown here is derived from an EMBL/GenBank/DDBJ whole genome shotgun (WGS) entry which is preliminary data.</text>
</comment>
<evidence type="ECO:0000256" key="17">
    <source>
        <dbReference type="HAMAP-Rule" id="MF_00205"/>
    </source>
</evidence>
<dbReference type="InterPro" id="IPR003593">
    <property type="entry name" value="AAA+_ATPase"/>
</dbReference>
<keyword evidence="2 17" id="KW-0963">Cytoplasm</keyword>
<dbReference type="InterPro" id="IPR027417">
    <property type="entry name" value="P-loop_NTPase"/>
</dbReference>
<reference evidence="19 20" key="1">
    <citation type="journal article" date="2013" name="Genome Announc.">
        <title>Draft Genome Sequence of Desulfotignum phosphitoxidans DSM 13687 Strain FiPS-3.</title>
        <authorList>
            <person name="Poehlein A."/>
            <person name="Daniel R."/>
            <person name="Simeonova D.D."/>
        </authorList>
    </citation>
    <scope>NUCLEOTIDE SEQUENCE [LARGE SCALE GENOMIC DNA]</scope>
    <source>
        <strain evidence="19 20">DSM 13687</strain>
    </source>
</reference>
<dbReference type="GO" id="GO:0009432">
    <property type="term" value="P:SOS response"/>
    <property type="evidence" value="ECO:0007669"/>
    <property type="project" value="UniProtKB-UniRule"/>
</dbReference>
<dbReference type="PROSITE" id="PS50893">
    <property type="entry name" value="ABC_TRANSPORTER_2"/>
    <property type="match status" value="1"/>
</dbReference>
<dbReference type="CDD" id="cd03271">
    <property type="entry name" value="ABC_UvrA_II"/>
    <property type="match status" value="1"/>
</dbReference>
<dbReference type="Gene3D" id="3.30.190.20">
    <property type="match status" value="1"/>
</dbReference>
<keyword evidence="11 17" id="KW-0267">Excision nuclease</keyword>
<dbReference type="GO" id="GO:0009380">
    <property type="term" value="C:excinuclease repair complex"/>
    <property type="evidence" value="ECO:0007669"/>
    <property type="project" value="InterPro"/>
</dbReference>
<evidence type="ECO:0000256" key="16">
    <source>
        <dbReference type="ARBA" id="ARBA00042156"/>
    </source>
</evidence>
<dbReference type="SUPFAM" id="SSF52540">
    <property type="entry name" value="P-loop containing nucleoside triphosphate hydrolases"/>
    <property type="match status" value="2"/>
</dbReference>
<dbReference type="InterPro" id="IPR041552">
    <property type="entry name" value="UvrA_DNA-bd"/>
</dbReference>
<dbReference type="NCBIfam" id="NF001503">
    <property type="entry name" value="PRK00349.1"/>
    <property type="match status" value="1"/>
</dbReference>
<dbReference type="NCBIfam" id="TIGR00630">
    <property type="entry name" value="uvra"/>
    <property type="match status" value="1"/>
</dbReference>
<dbReference type="InterPro" id="IPR041102">
    <property type="entry name" value="UvrA_inter"/>
</dbReference>
<dbReference type="GO" id="GO:0003677">
    <property type="term" value="F:DNA binding"/>
    <property type="evidence" value="ECO:0007669"/>
    <property type="project" value="UniProtKB-UniRule"/>
</dbReference>
<evidence type="ECO:0000256" key="10">
    <source>
        <dbReference type="ARBA" id="ARBA00022840"/>
    </source>
</evidence>
<organism evidence="19 20">
    <name type="scientific">Desulfotignum phosphitoxidans DSM 13687</name>
    <dbReference type="NCBI Taxonomy" id="1286635"/>
    <lineage>
        <taxon>Bacteria</taxon>
        <taxon>Pseudomonadati</taxon>
        <taxon>Thermodesulfobacteriota</taxon>
        <taxon>Desulfobacteria</taxon>
        <taxon>Desulfobacterales</taxon>
        <taxon>Desulfobacteraceae</taxon>
        <taxon>Desulfotignum</taxon>
    </lineage>
</organism>
<comment type="subcellular location">
    <subcellularLocation>
        <location evidence="1 17">Cytoplasm</location>
    </subcellularLocation>
</comment>
<sequence>MGKQQHSAFKTAVSGPAAAMELDRIIVKGAREHNLKNIDVEIPKKQLVVFTGVSGSGKSSLAFDTIFAEGQRRYVESLSAYARQFIGQMEKPKYDTIRGLSPTIAIEQKAASKNPRSTVGTITEIYDYLRVLFARVGTQYCICCGNEVGQGHAQGMVSQIMALPAKSKILILAPVVENRKGEHREPLVALKKQGYARVRVDGVVQDLENVQTLAKNKKHSIEVVVDRLMIKADAVFEERLTDSVETALKLGNGQIIVHILGKKDIKMSEARSCCGIAYPELIPQIFSFNAPQGMCPECNGIGTLLSMDPDKVVPDRHLSIREGAVIPWKNYFIKNPRYPNDNSWGMGQLTAMEEQWGIDFDRPWKDLPKSQRDLLLHGSATRKMKVNWQSDRIQAAFTRTHEGLLNTLMRRYKNTQSENQKKYYTKFMTAATCPACHGKRLRDEVLHVKIQGKSIIDVTEMTVKDAHEFMSSLNLSGSRQLIAAELLKEIGDRLGFLRNVGLDYLSLDRSGPTLSGGESQRIRLASQVGSELTGVLYILDEPSIGLHQRDNIKLLKTLQHLRDIGNTLIVVEHDQETMEDCDWIVDIGPGAGHLGGRIVAQGTPAEIRANPASITGQFLSGKESIAVPDLRRSPDAGKWLTIVKAGENNLKDVTARFPLGLLIAVTGVSGAGKSTLVNQILYPALAVKLHSSQMSVGRHETIQGLAHVDKVINIDQNPIGRTPRSNPATYTKVFDPIRDLFAQLPESKARGYKKGRYSFNVKGGRCEACQGDGYIKVEMHFLADVFVPCEVCHGRRFNKSTLEITYKNHSIADVLDLSVHQARELFDAHPKITQILDTLMDVGLSYIKLGQAATTLSGGEAQRIKLARELARRNTGDTLYILDEPTTGLHFRDVKLLLDVLQRLVSAGNTVIIIEHNLDVIKTADWVMDLGPEGGADGGIIVAQGPPEQVALADESHTGHYLKAMLASRVNRVHCGVAEAESPIFS</sequence>
<keyword evidence="9 17" id="KW-0862">Zinc</keyword>
<evidence type="ECO:0000256" key="2">
    <source>
        <dbReference type="ARBA" id="ARBA00022490"/>
    </source>
</evidence>
<evidence type="ECO:0000313" key="20">
    <source>
        <dbReference type="Proteomes" id="UP000014216"/>
    </source>
</evidence>
<evidence type="ECO:0000256" key="12">
    <source>
        <dbReference type="ARBA" id="ARBA00023125"/>
    </source>
</evidence>
<dbReference type="GO" id="GO:0005524">
    <property type="term" value="F:ATP binding"/>
    <property type="evidence" value="ECO:0007669"/>
    <property type="project" value="UniProtKB-UniRule"/>
</dbReference>
<dbReference type="GO" id="GO:0008270">
    <property type="term" value="F:zinc ion binding"/>
    <property type="evidence" value="ECO:0007669"/>
    <property type="project" value="UniProtKB-UniRule"/>
</dbReference>
<feature type="zinc finger region" description="C4-type" evidence="17">
    <location>
        <begin position="766"/>
        <end position="792"/>
    </location>
</feature>
<evidence type="ECO:0000256" key="4">
    <source>
        <dbReference type="ARBA" id="ARBA00022737"/>
    </source>
</evidence>
<keyword evidence="4 17" id="KW-0677">Repeat</keyword>
<evidence type="ECO:0000256" key="15">
    <source>
        <dbReference type="ARBA" id="ARBA00039316"/>
    </source>
</evidence>
<dbReference type="InterPro" id="IPR004602">
    <property type="entry name" value="UvrA"/>
</dbReference>
<dbReference type="PROSITE" id="PS00211">
    <property type="entry name" value="ABC_TRANSPORTER_1"/>
    <property type="match status" value="2"/>
</dbReference>
<dbReference type="Proteomes" id="UP000014216">
    <property type="component" value="Unassembled WGS sequence"/>
</dbReference>
<dbReference type="Pfam" id="PF00005">
    <property type="entry name" value="ABC_tran"/>
    <property type="match status" value="1"/>
</dbReference>
<dbReference type="Pfam" id="PF17755">
    <property type="entry name" value="UvrA_DNA-bind"/>
    <property type="match status" value="1"/>
</dbReference>
<evidence type="ECO:0000256" key="11">
    <source>
        <dbReference type="ARBA" id="ARBA00022881"/>
    </source>
</evidence>
<dbReference type="PANTHER" id="PTHR43152:SF3">
    <property type="entry name" value="UVRABC SYSTEM PROTEIN A"/>
    <property type="match status" value="1"/>
</dbReference>
<evidence type="ECO:0000256" key="9">
    <source>
        <dbReference type="ARBA" id="ARBA00022833"/>
    </source>
</evidence>
<dbReference type="Gene3D" id="3.40.50.300">
    <property type="entry name" value="P-loop containing nucleotide triphosphate hydrolases"/>
    <property type="match status" value="3"/>
</dbReference>
<keyword evidence="6 17" id="KW-0227">DNA damage</keyword>
<evidence type="ECO:0000256" key="13">
    <source>
        <dbReference type="ARBA" id="ARBA00023204"/>
    </source>
</evidence>
<dbReference type="InterPro" id="IPR017871">
    <property type="entry name" value="ABC_transporter-like_CS"/>
</dbReference>
<keyword evidence="5 17" id="KW-0547">Nucleotide-binding</keyword>
<keyword evidence="17" id="KW-0742">SOS response</keyword>
<keyword evidence="13 17" id="KW-0234">DNA repair</keyword>
<dbReference type="Gene3D" id="1.20.1580.10">
    <property type="entry name" value="ABC transporter ATPase like domain"/>
    <property type="match status" value="3"/>
</dbReference>
<dbReference type="InterPro" id="IPR003439">
    <property type="entry name" value="ABC_transporter-like_ATP-bd"/>
</dbReference>